<dbReference type="Gene3D" id="3.40.50.620">
    <property type="entry name" value="HUPs"/>
    <property type="match status" value="1"/>
</dbReference>
<dbReference type="OrthoDB" id="9803667at2"/>
<evidence type="ECO:0000256" key="12">
    <source>
        <dbReference type="ARBA" id="ARBA00023268"/>
    </source>
</evidence>
<keyword evidence="12" id="KW-0511">Multifunctional enzyme</keyword>
<dbReference type="InterPro" id="IPR002606">
    <property type="entry name" value="Riboflavin_kinase_bac"/>
</dbReference>
<dbReference type="Pfam" id="PF01687">
    <property type="entry name" value="Flavokinase"/>
    <property type="match status" value="1"/>
</dbReference>
<dbReference type="NCBIfam" id="TIGR00083">
    <property type="entry name" value="ribF"/>
    <property type="match status" value="1"/>
</dbReference>
<evidence type="ECO:0000256" key="7">
    <source>
        <dbReference type="ARBA" id="ARBA00022695"/>
    </source>
</evidence>
<evidence type="ECO:0000256" key="14">
    <source>
        <dbReference type="ARBA" id="ARBA00049494"/>
    </source>
</evidence>
<dbReference type="PANTHER" id="PTHR22749">
    <property type="entry name" value="RIBOFLAVIN KINASE/FMN ADENYLYLTRANSFERASE"/>
    <property type="match status" value="1"/>
</dbReference>
<dbReference type="SUPFAM" id="SSF52374">
    <property type="entry name" value="Nucleotidylyl transferase"/>
    <property type="match status" value="1"/>
</dbReference>
<dbReference type="PANTHER" id="PTHR22749:SF6">
    <property type="entry name" value="RIBOFLAVIN KINASE"/>
    <property type="match status" value="1"/>
</dbReference>
<sequence>MRRWDDVTEVPSDLGPTAVTIGVFDGVHRGHQRVIGRTVEQARAHGAKAVVVTFDPHPTAVVRPDAVPPLLATVDRRLELFEALGVDAALVIPFDKERSQQPAEEFVRELTDTLRPVAVVVGEDFRFGHKAKGDVALLRRLGERFGFTVEGLSRRVDAELDRPAQAEAVSSTVVRQRLEEGDVAGANELLGRLFEVEGTVVEGAHRGRELGYPTANVPPSPGMALPADGVYAGWLRRVDDGTKAGTPLPAAISVGTNPQFGHEPRRVEAYVLDRDDLELYGVRVVVSFVERVRGQQRFDSVEALVAQMGEDVERIRQILDVPRP</sequence>
<keyword evidence="6 15" id="KW-0808">Transferase</keyword>
<proteinExistence type="inferred from homology"/>
<dbReference type="GO" id="GO:0006747">
    <property type="term" value="P:FAD biosynthetic process"/>
    <property type="evidence" value="ECO:0007669"/>
    <property type="project" value="UniProtKB-UniRule"/>
</dbReference>
<comment type="catalytic activity">
    <reaction evidence="14 15">
        <text>FMN + ATP + H(+) = FAD + diphosphate</text>
        <dbReference type="Rhea" id="RHEA:17237"/>
        <dbReference type="ChEBI" id="CHEBI:15378"/>
        <dbReference type="ChEBI" id="CHEBI:30616"/>
        <dbReference type="ChEBI" id="CHEBI:33019"/>
        <dbReference type="ChEBI" id="CHEBI:57692"/>
        <dbReference type="ChEBI" id="CHEBI:58210"/>
        <dbReference type="EC" id="2.7.7.2"/>
    </reaction>
</comment>
<keyword evidence="10 15" id="KW-0274">FAD</keyword>
<name>A0A3D9V0U9_THECX</name>
<evidence type="ECO:0000313" key="18">
    <source>
        <dbReference type="Proteomes" id="UP000256485"/>
    </source>
</evidence>
<keyword evidence="5 15" id="KW-0288">FMN</keyword>
<evidence type="ECO:0000259" key="16">
    <source>
        <dbReference type="SMART" id="SM00904"/>
    </source>
</evidence>
<dbReference type="FunFam" id="3.40.50.620:FF:000021">
    <property type="entry name" value="Riboflavin biosynthesis protein"/>
    <property type="match status" value="1"/>
</dbReference>
<dbReference type="EC" id="2.7.7.2" evidence="15"/>
<feature type="domain" description="Riboflavin kinase" evidence="16">
    <location>
        <begin position="189"/>
        <end position="320"/>
    </location>
</feature>
<evidence type="ECO:0000256" key="4">
    <source>
        <dbReference type="ARBA" id="ARBA00022630"/>
    </source>
</evidence>
<dbReference type="InterPro" id="IPR015864">
    <property type="entry name" value="FAD_synthase"/>
</dbReference>
<dbReference type="AlphaFoldDB" id="A0A3D9V0U9"/>
<keyword evidence="4 15" id="KW-0285">Flavoprotein</keyword>
<evidence type="ECO:0000256" key="10">
    <source>
        <dbReference type="ARBA" id="ARBA00022827"/>
    </source>
</evidence>
<dbReference type="InterPro" id="IPR015865">
    <property type="entry name" value="Riboflavin_kinase_bac/euk"/>
</dbReference>
<evidence type="ECO:0000256" key="2">
    <source>
        <dbReference type="ARBA" id="ARBA00004726"/>
    </source>
</evidence>
<dbReference type="CDD" id="cd02064">
    <property type="entry name" value="FAD_synthetase_N"/>
    <property type="match status" value="1"/>
</dbReference>
<dbReference type="EC" id="2.7.1.26" evidence="15"/>
<keyword evidence="11 15" id="KW-0067">ATP-binding</keyword>
<evidence type="ECO:0000256" key="8">
    <source>
        <dbReference type="ARBA" id="ARBA00022741"/>
    </source>
</evidence>
<dbReference type="FunFam" id="2.40.30.30:FF:000003">
    <property type="entry name" value="Riboflavin biosynthesis protein"/>
    <property type="match status" value="1"/>
</dbReference>
<comment type="similarity">
    <text evidence="15">Belongs to the ribF family.</text>
</comment>
<comment type="catalytic activity">
    <reaction evidence="13 15">
        <text>riboflavin + ATP = FMN + ADP + H(+)</text>
        <dbReference type="Rhea" id="RHEA:14357"/>
        <dbReference type="ChEBI" id="CHEBI:15378"/>
        <dbReference type="ChEBI" id="CHEBI:30616"/>
        <dbReference type="ChEBI" id="CHEBI:57986"/>
        <dbReference type="ChEBI" id="CHEBI:58210"/>
        <dbReference type="ChEBI" id="CHEBI:456216"/>
        <dbReference type="EC" id="2.7.1.26"/>
    </reaction>
</comment>
<dbReference type="InterPro" id="IPR023465">
    <property type="entry name" value="Riboflavin_kinase_dom_sf"/>
</dbReference>
<keyword evidence="7 15" id="KW-0548">Nucleotidyltransferase</keyword>
<evidence type="ECO:0000256" key="13">
    <source>
        <dbReference type="ARBA" id="ARBA00047880"/>
    </source>
</evidence>
<keyword evidence="8 15" id="KW-0547">Nucleotide-binding</keyword>
<dbReference type="GO" id="GO:0008531">
    <property type="term" value="F:riboflavin kinase activity"/>
    <property type="evidence" value="ECO:0007669"/>
    <property type="project" value="UniProtKB-UniRule"/>
</dbReference>
<dbReference type="GO" id="GO:0005524">
    <property type="term" value="F:ATP binding"/>
    <property type="evidence" value="ECO:0007669"/>
    <property type="project" value="UniProtKB-UniRule"/>
</dbReference>
<protein>
    <recommendedName>
        <fullName evidence="15">Riboflavin biosynthesis protein</fullName>
    </recommendedName>
    <domain>
        <recommendedName>
            <fullName evidence="15">Riboflavin kinase</fullName>
            <ecNumber evidence="15">2.7.1.26</ecNumber>
        </recommendedName>
        <alternativeName>
            <fullName evidence="15">Flavokinase</fullName>
        </alternativeName>
    </domain>
    <domain>
        <recommendedName>
            <fullName evidence="15">FMN adenylyltransferase</fullName>
            <ecNumber evidence="15">2.7.7.2</ecNumber>
        </recommendedName>
        <alternativeName>
            <fullName evidence="15">FAD pyrophosphorylase</fullName>
        </alternativeName>
        <alternativeName>
            <fullName evidence="15">FAD synthase</fullName>
        </alternativeName>
    </domain>
</protein>
<comment type="function">
    <text evidence="1">Catalyzes the phosphorylation of riboflavin to FMN followed by the adenylation of FMN to FAD.</text>
</comment>
<evidence type="ECO:0000313" key="17">
    <source>
        <dbReference type="EMBL" id="REF35147.1"/>
    </source>
</evidence>
<dbReference type="RefSeq" id="WP_115848979.1">
    <property type="nucleotide sequence ID" value="NZ_QTUC01000001.1"/>
</dbReference>
<gene>
    <name evidence="17" type="ORF">DFJ64_0519</name>
</gene>
<dbReference type="SUPFAM" id="SSF82114">
    <property type="entry name" value="Riboflavin kinase-like"/>
    <property type="match status" value="1"/>
</dbReference>
<evidence type="ECO:0000256" key="6">
    <source>
        <dbReference type="ARBA" id="ARBA00022679"/>
    </source>
</evidence>
<keyword evidence="9 15" id="KW-0418">Kinase</keyword>
<comment type="pathway">
    <text evidence="2 15">Cofactor biosynthesis; FAD biosynthesis; FAD from FMN: step 1/1.</text>
</comment>
<dbReference type="InterPro" id="IPR023468">
    <property type="entry name" value="Riboflavin_kinase"/>
</dbReference>
<keyword evidence="18" id="KW-1185">Reference proteome</keyword>
<accession>A0A3D9V0U9</accession>
<evidence type="ECO:0000256" key="3">
    <source>
        <dbReference type="ARBA" id="ARBA00005201"/>
    </source>
</evidence>
<evidence type="ECO:0000256" key="11">
    <source>
        <dbReference type="ARBA" id="ARBA00022840"/>
    </source>
</evidence>
<evidence type="ECO:0000256" key="1">
    <source>
        <dbReference type="ARBA" id="ARBA00002121"/>
    </source>
</evidence>
<dbReference type="UniPathway" id="UPA00277">
    <property type="reaction ID" value="UER00407"/>
</dbReference>
<evidence type="ECO:0000256" key="9">
    <source>
        <dbReference type="ARBA" id="ARBA00022777"/>
    </source>
</evidence>
<comment type="caution">
    <text evidence="17">The sequence shown here is derived from an EMBL/GenBank/DDBJ whole genome shotgun (WGS) entry which is preliminary data.</text>
</comment>
<dbReference type="GO" id="GO:0009231">
    <property type="term" value="P:riboflavin biosynthetic process"/>
    <property type="evidence" value="ECO:0007669"/>
    <property type="project" value="InterPro"/>
</dbReference>
<dbReference type="Pfam" id="PF06574">
    <property type="entry name" value="FAD_syn"/>
    <property type="match status" value="1"/>
</dbReference>
<reference evidence="17 18" key="1">
    <citation type="submission" date="2018-08" db="EMBL/GenBank/DDBJ databases">
        <title>Sequencing the genomes of 1000 actinobacteria strains.</title>
        <authorList>
            <person name="Klenk H.-P."/>
        </authorList>
    </citation>
    <scope>NUCLEOTIDE SEQUENCE [LARGE SCALE GENOMIC DNA]</scope>
    <source>
        <strain evidence="17 18">DSM 22891</strain>
    </source>
</reference>
<dbReference type="Gene3D" id="2.40.30.30">
    <property type="entry name" value="Riboflavin kinase-like"/>
    <property type="match status" value="1"/>
</dbReference>
<comment type="pathway">
    <text evidence="3 15">Cofactor biosynthesis; FMN biosynthesis; FMN from riboflavin (ATP route): step 1/1.</text>
</comment>
<organism evidence="17 18">
    <name type="scientific">Thermasporomyces composti</name>
    <dbReference type="NCBI Taxonomy" id="696763"/>
    <lineage>
        <taxon>Bacteria</taxon>
        <taxon>Bacillati</taxon>
        <taxon>Actinomycetota</taxon>
        <taxon>Actinomycetes</taxon>
        <taxon>Propionibacteriales</taxon>
        <taxon>Nocardioidaceae</taxon>
        <taxon>Thermasporomyces</taxon>
    </lineage>
</organism>
<dbReference type="GO" id="GO:0009398">
    <property type="term" value="P:FMN biosynthetic process"/>
    <property type="evidence" value="ECO:0007669"/>
    <property type="project" value="UniProtKB-UniRule"/>
</dbReference>
<evidence type="ECO:0000256" key="5">
    <source>
        <dbReference type="ARBA" id="ARBA00022643"/>
    </source>
</evidence>
<dbReference type="SMART" id="SM00904">
    <property type="entry name" value="Flavokinase"/>
    <property type="match status" value="1"/>
</dbReference>
<dbReference type="UniPathway" id="UPA00276">
    <property type="reaction ID" value="UER00406"/>
</dbReference>
<dbReference type="EMBL" id="QTUC01000001">
    <property type="protein sequence ID" value="REF35147.1"/>
    <property type="molecule type" value="Genomic_DNA"/>
</dbReference>
<dbReference type="Proteomes" id="UP000256485">
    <property type="component" value="Unassembled WGS sequence"/>
</dbReference>
<dbReference type="NCBIfam" id="NF004160">
    <property type="entry name" value="PRK05627.1-3"/>
    <property type="match status" value="1"/>
</dbReference>
<dbReference type="PIRSF" id="PIRSF004491">
    <property type="entry name" value="FAD_Synth"/>
    <property type="match status" value="1"/>
</dbReference>
<dbReference type="GO" id="GO:0003919">
    <property type="term" value="F:FMN adenylyltransferase activity"/>
    <property type="evidence" value="ECO:0007669"/>
    <property type="project" value="UniProtKB-UniRule"/>
</dbReference>
<evidence type="ECO:0000256" key="15">
    <source>
        <dbReference type="PIRNR" id="PIRNR004491"/>
    </source>
</evidence>
<dbReference type="InterPro" id="IPR014729">
    <property type="entry name" value="Rossmann-like_a/b/a_fold"/>
</dbReference>